<feature type="transmembrane region" description="Helical" evidence="1">
    <location>
        <begin position="61"/>
        <end position="86"/>
    </location>
</feature>
<keyword evidence="1" id="KW-0812">Transmembrane</keyword>
<organism evidence="2 3">
    <name type="scientific">Vairimorpha apis BRL 01</name>
    <dbReference type="NCBI Taxonomy" id="1037528"/>
    <lineage>
        <taxon>Eukaryota</taxon>
        <taxon>Fungi</taxon>
        <taxon>Fungi incertae sedis</taxon>
        <taxon>Microsporidia</taxon>
        <taxon>Nosematidae</taxon>
        <taxon>Vairimorpha</taxon>
    </lineage>
</organism>
<sequence length="119" mass="14105">MMNIIIIIKSDIDTTNFLIIIKSDIDITNFLIIIFLTTFLMKKKFMLIKTDMMIFFMKMNINMMIFFILVHTNINAVNFFTMMIILKTMNTLVTHINIYMTISMILTQHIKHTLMITVI</sequence>
<gene>
    <name evidence="2" type="ORF">NAPIS_ORF02727</name>
</gene>
<dbReference type="EMBL" id="KE647374">
    <property type="protein sequence ID" value="EQB59735.1"/>
    <property type="molecule type" value="Genomic_DNA"/>
</dbReference>
<protein>
    <submittedName>
        <fullName evidence="2">Uncharacterized protein</fullName>
    </submittedName>
</protein>
<evidence type="ECO:0000313" key="3">
    <source>
        <dbReference type="Proteomes" id="UP000053780"/>
    </source>
</evidence>
<evidence type="ECO:0000313" key="2">
    <source>
        <dbReference type="EMBL" id="EQB59735.1"/>
    </source>
</evidence>
<feature type="transmembrane region" description="Helical" evidence="1">
    <location>
        <begin position="17"/>
        <end position="40"/>
    </location>
</feature>
<accession>T0MF79</accession>
<evidence type="ECO:0000256" key="1">
    <source>
        <dbReference type="SAM" id="Phobius"/>
    </source>
</evidence>
<keyword evidence="3" id="KW-1185">Reference proteome</keyword>
<reference evidence="2 3" key="1">
    <citation type="journal article" date="2013" name="BMC Genomics">
        <title>Genome sequencing and comparative genomics of honey bee microsporidia, Nosema apis reveal novel insights into host-parasite interactions.</title>
        <authorList>
            <person name="Chen Yp."/>
            <person name="Pettis J.S."/>
            <person name="Zhao Y."/>
            <person name="Liu X."/>
            <person name="Tallon L.J."/>
            <person name="Sadzewicz L.D."/>
            <person name="Li R."/>
            <person name="Zheng H."/>
            <person name="Huang S."/>
            <person name="Zhang X."/>
            <person name="Hamilton M.C."/>
            <person name="Pernal S.F."/>
            <person name="Melathopoulos A.P."/>
            <person name="Yan X."/>
            <person name="Evans J.D."/>
        </authorList>
    </citation>
    <scope>NUCLEOTIDE SEQUENCE [LARGE SCALE GENOMIC DNA]</scope>
    <source>
        <strain evidence="2 3">BRL 01</strain>
    </source>
</reference>
<dbReference type="HOGENOM" id="CLU_2062137_0_0_1"/>
<proteinExistence type="predicted"/>
<dbReference type="Proteomes" id="UP000053780">
    <property type="component" value="Unassembled WGS sequence"/>
</dbReference>
<dbReference type="VEuPathDB" id="MicrosporidiaDB:NAPIS_ORF02727"/>
<dbReference type="AlphaFoldDB" id="T0MF79"/>
<name>T0MF79_9MICR</name>
<keyword evidence="1" id="KW-0472">Membrane</keyword>
<keyword evidence="1" id="KW-1133">Transmembrane helix</keyword>